<organism evidence="5 6">
    <name type="scientific">Rhizobium deserti</name>
    <dbReference type="NCBI Taxonomy" id="2547961"/>
    <lineage>
        <taxon>Bacteria</taxon>
        <taxon>Pseudomonadati</taxon>
        <taxon>Pseudomonadota</taxon>
        <taxon>Alphaproteobacteria</taxon>
        <taxon>Hyphomicrobiales</taxon>
        <taxon>Rhizobiaceae</taxon>
        <taxon>Rhizobium/Agrobacterium group</taxon>
        <taxon>Rhizobium</taxon>
    </lineage>
</organism>
<feature type="domain" description="Nudix hydrolase" evidence="4">
    <location>
        <begin position="21"/>
        <end position="151"/>
    </location>
</feature>
<dbReference type="PROSITE" id="PS00893">
    <property type="entry name" value="NUDIX_BOX"/>
    <property type="match status" value="1"/>
</dbReference>
<sequence length="175" mass="20576">MSEDGKAPDLRIRIKFKRKRIFQMRIAGLAFREGHVLVHRAVHEPFWTFPGGRAEVGETSAETLKREMMEELGVEVTVERLLWSVENFFHYEGQDFHEFGLYYLMNLPERFPFHISDIVHRVQDGHELEFKWARATKPALKTLDIPPYFIAEAIEDLPSTPRHVIWRDGDLDLKS</sequence>
<keyword evidence="6" id="KW-1185">Reference proteome</keyword>
<dbReference type="Pfam" id="PF00293">
    <property type="entry name" value="NUDIX"/>
    <property type="match status" value="1"/>
</dbReference>
<dbReference type="EMBL" id="SMTL01000001">
    <property type="protein sequence ID" value="TDK39338.1"/>
    <property type="molecule type" value="Genomic_DNA"/>
</dbReference>
<evidence type="ECO:0000313" key="5">
    <source>
        <dbReference type="EMBL" id="TDK39338.1"/>
    </source>
</evidence>
<accession>A0A4R5UNI5</accession>
<dbReference type="InterPro" id="IPR015797">
    <property type="entry name" value="NUDIX_hydrolase-like_dom_sf"/>
</dbReference>
<dbReference type="InterPro" id="IPR000086">
    <property type="entry name" value="NUDIX_hydrolase_dom"/>
</dbReference>
<dbReference type="PANTHER" id="PTHR43046:SF14">
    <property type="entry name" value="MUTT_NUDIX FAMILY PROTEIN"/>
    <property type="match status" value="1"/>
</dbReference>
<evidence type="ECO:0000256" key="3">
    <source>
        <dbReference type="RuleBase" id="RU003476"/>
    </source>
</evidence>
<dbReference type="PROSITE" id="PS51462">
    <property type="entry name" value="NUDIX"/>
    <property type="match status" value="1"/>
</dbReference>
<dbReference type="AlphaFoldDB" id="A0A4R5UNI5"/>
<dbReference type="RefSeq" id="WP_133314786.1">
    <property type="nucleotide sequence ID" value="NZ_SMTL01000001.1"/>
</dbReference>
<evidence type="ECO:0000256" key="1">
    <source>
        <dbReference type="ARBA" id="ARBA00001946"/>
    </source>
</evidence>
<gene>
    <name evidence="5" type="ORF">E2F50_04245</name>
</gene>
<comment type="caution">
    <text evidence="5">The sequence shown here is derived from an EMBL/GenBank/DDBJ whole genome shotgun (WGS) entry which is preliminary data.</text>
</comment>
<keyword evidence="2 3" id="KW-0378">Hydrolase</keyword>
<dbReference type="Proteomes" id="UP000295238">
    <property type="component" value="Unassembled WGS sequence"/>
</dbReference>
<evidence type="ECO:0000259" key="4">
    <source>
        <dbReference type="PROSITE" id="PS51462"/>
    </source>
</evidence>
<dbReference type="PANTHER" id="PTHR43046">
    <property type="entry name" value="GDP-MANNOSE MANNOSYL HYDROLASE"/>
    <property type="match status" value="1"/>
</dbReference>
<protein>
    <submittedName>
        <fullName evidence="5">NUDIX domain-containing protein</fullName>
    </submittedName>
</protein>
<reference evidence="5 6" key="1">
    <citation type="submission" date="2019-03" db="EMBL/GenBank/DDBJ databases">
        <title>Rhizobium sp. nov., an bacterium isolated from biocrust in Mu Us Desert.</title>
        <authorList>
            <person name="Lixiong L."/>
        </authorList>
    </citation>
    <scope>NUCLEOTIDE SEQUENCE [LARGE SCALE GENOMIC DNA]</scope>
    <source>
        <strain evidence="5 6">SPY-1</strain>
    </source>
</reference>
<evidence type="ECO:0000256" key="2">
    <source>
        <dbReference type="ARBA" id="ARBA00022801"/>
    </source>
</evidence>
<dbReference type="Gene3D" id="3.90.79.10">
    <property type="entry name" value="Nucleoside Triphosphate Pyrophosphohydrolase"/>
    <property type="match status" value="1"/>
</dbReference>
<comment type="cofactor">
    <cofactor evidence="1">
        <name>Mg(2+)</name>
        <dbReference type="ChEBI" id="CHEBI:18420"/>
    </cofactor>
</comment>
<dbReference type="CDD" id="cd04688">
    <property type="entry name" value="NUDIX_Hydrolase"/>
    <property type="match status" value="1"/>
</dbReference>
<dbReference type="OrthoDB" id="9804442at2"/>
<proteinExistence type="inferred from homology"/>
<dbReference type="GO" id="GO:0016787">
    <property type="term" value="F:hydrolase activity"/>
    <property type="evidence" value="ECO:0007669"/>
    <property type="project" value="UniProtKB-KW"/>
</dbReference>
<dbReference type="InterPro" id="IPR020476">
    <property type="entry name" value="Nudix_hydrolase"/>
</dbReference>
<dbReference type="InterPro" id="IPR020084">
    <property type="entry name" value="NUDIX_hydrolase_CS"/>
</dbReference>
<evidence type="ECO:0000313" key="6">
    <source>
        <dbReference type="Proteomes" id="UP000295238"/>
    </source>
</evidence>
<dbReference type="PRINTS" id="PR00502">
    <property type="entry name" value="NUDIXFAMILY"/>
</dbReference>
<name>A0A4R5UNI5_9HYPH</name>
<dbReference type="SUPFAM" id="SSF55811">
    <property type="entry name" value="Nudix"/>
    <property type="match status" value="1"/>
</dbReference>
<comment type="similarity">
    <text evidence="3">Belongs to the Nudix hydrolase family.</text>
</comment>